<evidence type="ECO:0000256" key="3">
    <source>
        <dbReference type="ARBA" id="ARBA00022679"/>
    </source>
</evidence>
<dbReference type="InterPro" id="IPR001173">
    <property type="entry name" value="Glyco_trans_2-like"/>
</dbReference>
<name>A0A0G0E8Y6_9BACT</name>
<dbReference type="InterPro" id="IPR029044">
    <property type="entry name" value="Nucleotide-diphossugar_trans"/>
</dbReference>
<dbReference type="Proteomes" id="UP000034344">
    <property type="component" value="Unassembled WGS sequence"/>
</dbReference>
<keyword evidence="2" id="KW-0328">Glycosyltransferase</keyword>
<evidence type="ECO:0000256" key="2">
    <source>
        <dbReference type="ARBA" id="ARBA00022676"/>
    </source>
</evidence>
<keyword evidence="3 5" id="KW-0808">Transferase</keyword>
<reference evidence="5 6" key="1">
    <citation type="journal article" date="2015" name="Nature">
        <title>rRNA introns, odd ribosomes, and small enigmatic genomes across a large radiation of phyla.</title>
        <authorList>
            <person name="Brown C.T."/>
            <person name="Hug L.A."/>
            <person name="Thomas B.C."/>
            <person name="Sharon I."/>
            <person name="Castelle C.J."/>
            <person name="Singh A."/>
            <person name="Wilkins M.J."/>
            <person name="Williams K.H."/>
            <person name="Banfield J.F."/>
        </authorList>
    </citation>
    <scope>NUCLEOTIDE SEQUENCE [LARGE SCALE GENOMIC DNA]</scope>
</reference>
<organism evidence="5 6">
    <name type="scientific">Candidatus Roizmanbacteria bacterium GW2011_GWA2_36_23</name>
    <dbReference type="NCBI Taxonomy" id="1618480"/>
    <lineage>
        <taxon>Bacteria</taxon>
        <taxon>Candidatus Roizmaniibacteriota</taxon>
    </lineage>
</organism>
<evidence type="ECO:0000256" key="1">
    <source>
        <dbReference type="ARBA" id="ARBA00006739"/>
    </source>
</evidence>
<accession>A0A0G0E8Y6</accession>
<proteinExistence type="inferred from homology"/>
<sequence>MNISVIIPTYKNKQLLLNNLKKNYPFFKDLKIIIVNDDPEESLKKDLSSFKNIDLIEHKNNVGFSISVNDGVNKTGNDCDLIMLLNNDVVLLDDSYKKAVGYFSANPLLFAVSFSQKEKDGKMVGKNRLFWYKGFVSHAKRNKLLFGTSAWAEGGACIIDKKKFVALSGFDPLYSPFYWEDIDLSYRAWKSGFEVLFDPKIIVEHQHETTIGKYFDKKMIKTIAYRNQFLFIWKNITDVFLLFQHIVMLPIYFLKLLTKREFSFFYGFFSALKYLPKIKRIQYTISDKTVFRKLNHE</sequence>
<comment type="similarity">
    <text evidence="1">Belongs to the glycosyltransferase 2 family.</text>
</comment>
<comment type="caution">
    <text evidence="5">The sequence shown here is derived from an EMBL/GenBank/DDBJ whole genome shotgun (WGS) entry which is preliminary data.</text>
</comment>
<gene>
    <name evidence="5" type="ORF">US11_C0002G0041</name>
</gene>
<evidence type="ECO:0000313" key="6">
    <source>
        <dbReference type="Proteomes" id="UP000034344"/>
    </source>
</evidence>
<dbReference type="STRING" id="1618480.US11_C0002G0041"/>
<dbReference type="PANTHER" id="PTHR43179:SF12">
    <property type="entry name" value="GALACTOFURANOSYLTRANSFERASE GLFT2"/>
    <property type="match status" value="1"/>
</dbReference>
<dbReference type="SUPFAM" id="SSF53448">
    <property type="entry name" value="Nucleotide-diphospho-sugar transferases"/>
    <property type="match status" value="1"/>
</dbReference>
<dbReference type="PANTHER" id="PTHR43179">
    <property type="entry name" value="RHAMNOSYLTRANSFERASE WBBL"/>
    <property type="match status" value="1"/>
</dbReference>
<dbReference type="EMBL" id="LBRS01000002">
    <property type="protein sequence ID" value="KKQ01982.1"/>
    <property type="molecule type" value="Genomic_DNA"/>
</dbReference>
<evidence type="ECO:0000259" key="4">
    <source>
        <dbReference type="Pfam" id="PF00535"/>
    </source>
</evidence>
<feature type="domain" description="Glycosyltransferase 2-like" evidence="4">
    <location>
        <begin position="4"/>
        <end position="162"/>
    </location>
</feature>
<protein>
    <submittedName>
        <fullName evidence="5">Glycosyl transferase, family 2</fullName>
    </submittedName>
</protein>
<dbReference type="AlphaFoldDB" id="A0A0G0E8Y6"/>
<dbReference type="Pfam" id="PF00535">
    <property type="entry name" value="Glycos_transf_2"/>
    <property type="match status" value="1"/>
</dbReference>
<evidence type="ECO:0000313" key="5">
    <source>
        <dbReference type="EMBL" id="KKQ01982.1"/>
    </source>
</evidence>
<dbReference type="GO" id="GO:0016757">
    <property type="term" value="F:glycosyltransferase activity"/>
    <property type="evidence" value="ECO:0007669"/>
    <property type="project" value="UniProtKB-KW"/>
</dbReference>
<dbReference type="Gene3D" id="3.90.550.10">
    <property type="entry name" value="Spore Coat Polysaccharide Biosynthesis Protein SpsA, Chain A"/>
    <property type="match status" value="1"/>
</dbReference>